<evidence type="ECO:0000313" key="2">
    <source>
        <dbReference type="EMBL" id="TCK00765.1"/>
    </source>
</evidence>
<evidence type="ECO:0000313" key="3">
    <source>
        <dbReference type="Proteomes" id="UP000294856"/>
    </source>
</evidence>
<accession>A0A4R1G395</accession>
<feature type="region of interest" description="Disordered" evidence="1">
    <location>
        <begin position="182"/>
        <end position="223"/>
    </location>
</feature>
<reference evidence="2 3" key="1">
    <citation type="submission" date="2019-03" db="EMBL/GenBank/DDBJ databases">
        <title>Genomic Encyclopedia of Type Strains, Phase IV (KMG-IV): sequencing the most valuable type-strain genomes for metagenomic binning, comparative biology and taxonomic classification.</title>
        <authorList>
            <person name="Goeker M."/>
        </authorList>
    </citation>
    <scope>NUCLEOTIDE SEQUENCE [LARGE SCALE GENOMIC DNA]</scope>
    <source>
        <strain evidence="2 3">DSM 44684</strain>
    </source>
</reference>
<comment type="caution">
    <text evidence="2">The sequence shown here is derived from an EMBL/GenBank/DDBJ whole genome shotgun (WGS) entry which is preliminary data.</text>
</comment>
<dbReference type="AlphaFoldDB" id="A0A4R1G395"/>
<protein>
    <submittedName>
        <fullName evidence="2">Uncharacterized protein</fullName>
    </submittedName>
</protein>
<proteinExistence type="predicted"/>
<dbReference type="Proteomes" id="UP000294856">
    <property type="component" value="Unassembled WGS sequence"/>
</dbReference>
<organism evidence="2 3">
    <name type="scientific">Nocardia alba</name>
    <dbReference type="NCBI Taxonomy" id="225051"/>
    <lineage>
        <taxon>Bacteria</taxon>
        <taxon>Bacillati</taxon>
        <taxon>Actinomycetota</taxon>
        <taxon>Actinomycetes</taxon>
        <taxon>Mycobacteriales</taxon>
        <taxon>Nocardiaceae</taxon>
        <taxon>Nocardia</taxon>
    </lineage>
</organism>
<feature type="compositionally biased region" description="Polar residues" evidence="1">
    <location>
        <begin position="14"/>
        <end position="23"/>
    </location>
</feature>
<keyword evidence="3" id="KW-1185">Reference proteome</keyword>
<sequence>MSPRLSTMVCHPSRSVTTTQQSAPKPRVMPRTSRSTSTATTTDPLRRSLLETAPRRKCPTTNGRHHSNYLEAACNRPSQRPTLARAGRLSPRHVVIGSPLVRSPYGAPRGAGVVTIPARFPAPNPDLRPRPTRVAPRLCRRVAVSDPVEGVHSRTDQVRTCEAYDEGARRRLGVRVVCPSVGLSDNDRQEQPGPGRDTGSPSWGRTSPLKRRKPDAGSAEPLHVGFHPTVRTAVDCFVPRPFGELVARRAAVLVRVTLHTPAQRSNYRVPFLASDFREICGSRDHRSIVEHARTGPLWCGGRSRR</sequence>
<gene>
    <name evidence="2" type="ORF">DFR71_1775</name>
</gene>
<feature type="compositionally biased region" description="Low complexity" evidence="1">
    <location>
        <begin position="31"/>
        <end position="42"/>
    </location>
</feature>
<name>A0A4R1G395_9NOCA</name>
<feature type="compositionally biased region" description="Basic residues" evidence="1">
    <location>
        <begin position="55"/>
        <end position="66"/>
    </location>
</feature>
<evidence type="ECO:0000256" key="1">
    <source>
        <dbReference type="SAM" id="MobiDB-lite"/>
    </source>
</evidence>
<dbReference type="EMBL" id="SMFR01000001">
    <property type="protein sequence ID" value="TCK00765.1"/>
    <property type="molecule type" value="Genomic_DNA"/>
</dbReference>
<feature type="region of interest" description="Disordered" evidence="1">
    <location>
        <begin position="1"/>
        <end position="66"/>
    </location>
</feature>